<evidence type="ECO:0000313" key="4">
    <source>
        <dbReference type="Proteomes" id="UP000572817"/>
    </source>
</evidence>
<comment type="caution">
    <text evidence="3">The sequence shown here is derived from an EMBL/GenBank/DDBJ whole genome shotgun (WGS) entry which is preliminary data.</text>
</comment>
<sequence length="427" mass="49400">MSDNEAQRTSLDELWAAAKEKYPPFIIEEIRGLETLEQLLEKVDDAKQAYQDERRLYRRKAAGHKIQSFCATTSKFLEEYSPIVDIVKSLNTGAGGAGSLAYGVFAVLLKVVTSKDDRENLIESSLEKIHISLTDIQEYREIYQKSQKLRNLIFHVYKEVFYFALSTWDYYHKSTSHRLFQAIRPPPRYNFQIKIDDVDRAVRRVLSETTKLLHHQLSSLQESYRRQEDQSLKDKREAIIDSLVQLRTQSPPNNDPKTRLYELRSIWNKKKSKNLQEGKMETLMNDGKFLEWINHRKSSMLVAVGINHHNSGWQETSWLSPAVADFASNMRDTGKMTIYHFTGKSEDPAVTFSVMIQEIVNSDDEFFKSQRQALKNSLKRFNGQTSIESWAKIAGNLLVDWTKQKPGPVFLIIDFTMQSPSGYKGHT</sequence>
<name>A0A8H4IYY9_9PEZI</name>
<feature type="domain" description="DUF7708" evidence="2">
    <location>
        <begin position="70"/>
        <end position="210"/>
    </location>
</feature>
<gene>
    <name evidence="3" type="ORF">GTA08_BOTSDO03343</name>
</gene>
<dbReference type="OrthoDB" id="5389929at2759"/>
<organism evidence="3 4">
    <name type="scientific">Botryosphaeria dothidea</name>
    <dbReference type="NCBI Taxonomy" id="55169"/>
    <lineage>
        <taxon>Eukaryota</taxon>
        <taxon>Fungi</taxon>
        <taxon>Dikarya</taxon>
        <taxon>Ascomycota</taxon>
        <taxon>Pezizomycotina</taxon>
        <taxon>Dothideomycetes</taxon>
        <taxon>Dothideomycetes incertae sedis</taxon>
        <taxon>Botryosphaeriales</taxon>
        <taxon>Botryosphaeriaceae</taxon>
        <taxon>Botryosphaeria</taxon>
    </lineage>
</organism>
<dbReference type="Pfam" id="PF24809">
    <property type="entry name" value="DUF7708"/>
    <property type="match status" value="1"/>
</dbReference>
<evidence type="ECO:0000313" key="3">
    <source>
        <dbReference type="EMBL" id="KAF4310116.1"/>
    </source>
</evidence>
<dbReference type="InterPro" id="IPR056125">
    <property type="entry name" value="DUF7708"/>
</dbReference>
<dbReference type="EMBL" id="WWBZ02000016">
    <property type="protein sequence ID" value="KAF4310116.1"/>
    <property type="molecule type" value="Genomic_DNA"/>
</dbReference>
<evidence type="ECO:0000259" key="2">
    <source>
        <dbReference type="Pfam" id="PF24809"/>
    </source>
</evidence>
<feature type="coiled-coil region" evidence="1">
    <location>
        <begin position="33"/>
        <end position="60"/>
    </location>
</feature>
<reference evidence="3" key="1">
    <citation type="submission" date="2020-04" db="EMBL/GenBank/DDBJ databases">
        <title>Genome Assembly and Annotation of Botryosphaeria dothidea sdau 11-99, a Latent Pathogen of Apple Fruit Ring Rot in China.</title>
        <authorList>
            <person name="Yu C."/>
            <person name="Diao Y."/>
            <person name="Lu Q."/>
            <person name="Zhao J."/>
            <person name="Cui S."/>
            <person name="Peng C."/>
            <person name="He B."/>
            <person name="Liu H."/>
        </authorList>
    </citation>
    <scope>NUCLEOTIDE SEQUENCE [LARGE SCALE GENOMIC DNA]</scope>
    <source>
        <strain evidence="3">Sdau11-99</strain>
    </source>
</reference>
<accession>A0A8H4IYY9</accession>
<dbReference type="Proteomes" id="UP000572817">
    <property type="component" value="Unassembled WGS sequence"/>
</dbReference>
<dbReference type="AlphaFoldDB" id="A0A8H4IYY9"/>
<keyword evidence="1" id="KW-0175">Coiled coil</keyword>
<evidence type="ECO:0000256" key="1">
    <source>
        <dbReference type="SAM" id="Coils"/>
    </source>
</evidence>
<proteinExistence type="predicted"/>
<keyword evidence="4" id="KW-1185">Reference proteome</keyword>
<protein>
    <recommendedName>
        <fullName evidence="2">DUF7708 domain-containing protein</fullName>
    </recommendedName>
</protein>